<protein>
    <submittedName>
        <fullName evidence="1">Uncharacterized protein</fullName>
    </submittedName>
</protein>
<name>A0A7R8WM24_9CRUS</name>
<dbReference type="EMBL" id="OB668252">
    <property type="protein sequence ID" value="CAD7234284.1"/>
    <property type="molecule type" value="Genomic_DNA"/>
</dbReference>
<dbReference type="OrthoDB" id="2347980at2759"/>
<dbReference type="InterPro" id="IPR042345">
    <property type="entry name" value="Btbd7"/>
</dbReference>
<organism evidence="1">
    <name type="scientific">Cyprideis torosa</name>
    <dbReference type="NCBI Taxonomy" id="163714"/>
    <lineage>
        <taxon>Eukaryota</taxon>
        <taxon>Metazoa</taxon>
        <taxon>Ecdysozoa</taxon>
        <taxon>Arthropoda</taxon>
        <taxon>Crustacea</taxon>
        <taxon>Oligostraca</taxon>
        <taxon>Ostracoda</taxon>
        <taxon>Podocopa</taxon>
        <taxon>Podocopida</taxon>
        <taxon>Cytherocopina</taxon>
        <taxon>Cytheroidea</taxon>
        <taxon>Cytherideidae</taxon>
        <taxon>Cyprideis</taxon>
    </lineage>
</organism>
<dbReference type="PANTHER" id="PTHR16064">
    <property type="entry name" value="BTB POZ DOMAIN CONTAINING 7"/>
    <property type="match status" value="1"/>
</dbReference>
<sequence length="406" mass="45675">MFQLLQPPDTVHLHLLHQVASPLIGESRRGRPFILEDLFELHGIGRFLEFSILVQRCEELIIDALDSDTFTSVLAWSSEPHGSPWVRRQTLHYLEDNFSSFCVIRWGERQLARRMEEREPNLVSQTTHSVSRKGIKKKDLNDHELRLLLQERLLSRLRLEHLLPAEIAVAQAALRRGLITYAELPSQPQLLSQNRPRLFEPYVEEAKLLLREMQFMGDPPLVRRPKHRIPDTLYMICDNLDHGSMSAAAGEPLDDRSPAPTGSQLLPEPLVLDSIKARETALLAEPTATNALSCCNKEEVERLVTLRVLREFNLPDELCDKISSFPPHVLPVSQPHPSSSLPPPELNNCGDKAFAMPDVTLEASVTAKVQAMSLAKRPASALEIGIHHDSVSIARQCATPSWSSCI</sequence>
<proteinExistence type="predicted"/>
<gene>
    <name evidence="1" type="ORF">CTOB1V02_LOCUS12100</name>
</gene>
<dbReference type="PANTHER" id="PTHR16064:SF3">
    <property type="entry name" value="BTB_POZ DOMAIN-CONTAINING PROTEIN 7"/>
    <property type="match status" value="1"/>
</dbReference>
<dbReference type="AlphaFoldDB" id="A0A7R8WM24"/>
<reference evidence="1" key="1">
    <citation type="submission" date="2020-11" db="EMBL/GenBank/DDBJ databases">
        <authorList>
            <person name="Tran Van P."/>
        </authorList>
    </citation>
    <scope>NUCLEOTIDE SEQUENCE</scope>
</reference>
<evidence type="ECO:0000313" key="1">
    <source>
        <dbReference type="EMBL" id="CAD7234284.1"/>
    </source>
</evidence>
<dbReference type="GO" id="GO:0061138">
    <property type="term" value="P:morphogenesis of a branching epithelium"/>
    <property type="evidence" value="ECO:0007669"/>
    <property type="project" value="InterPro"/>
</dbReference>
<accession>A0A7R8WM24</accession>